<dbReference type="Proteomes" id="UP000093281">
    <property type="component" value="Unassembled WGS sequence"/>
</dbReference>
<dbReference type="OrthoDB" id="5339711at2"/>
<dbReference type="AlphaFoldDB" id="A0A1C0B5M9"/>
<evidence type="ECO:0000313" key="1">
    <source>
        <dbReference type="EMBL" id="OCL98206.1"/>
    </source>
</evidence>
<comment type="caution">
    <text evidence="1">The sequence shown here is derived from an EMBL/GenBank/DDBJ whole genome shotgun (WGS) entry which is preliminary data.</text>
</comment>
<accession>A0A1C0B5M9</accession>
<protein>
    <submittedName>
        <fullName evidence="1">Uncharacterized protein</fullName>
    </submittedName>
</protein>
<name>A0A1C0B5M9_9BACT</name>
<proteinExistence type="predicted"/>
<sequence length="126" mass="14723">MKIIGDSLIPFEEFYIVKNIEDISKTRANSQIFFNFDEKLLKYSFEQSLNFFVEVKSVKEAIYSNSLNARYIVCDKILARKLQKIADNYIFDSKILALISSNEEFEDIAEAEIDGVIYEKTIKERI</sequence>
<organism evidence="1 2">
    <name type="scientific">Aliarcobacter thereius</name>
    <dbReference type="NCBI Taxonomy" id="544718"/>
    <lineage>
        <taxon>Bacteria</taxon>
        <taxon>Pseudomonadati</taxon>
        <taxon>Campylobacterota</taxon>
        <taxon>Epsilonproteobacteria</taxon>
        <taxon>Campylobacterales</taxon>
        <taxon>Arcobacteraceae</taxon>
        <taxon>Aliarcobacter</taxon>
    </lineage>
</organism>
<evidence type="ECO:0000313" key="2">
    <source>
        <dbReference type="Proteomes" id="UP000093281"/>
    </source>
</evidence>
<gene>
    <name evidence="1" type="ORF">AAX29_01725</name>
</gene>
<dbReference type="STRING" id="544718.AAX25_01418"/>
<dbReference type="RefSeq" id="WP_066187010.1">
    <property type="nucleotide sequence ID" value="NZ_LCUJ01000007.1"/>
</dbReference>
<reference evidence="2" key="1">
    <citation type="submission" date="2015-05" db="EMBL/GenBank/DDBJ databases">
        <authorList>
            <person name="Rovetto F."/>
            <person name="Cocolin L."/>
            <person name="Illeghems K."/>
            <person name="Van Nieuwerburgh F."/>
            <person name="Houf K."/>
        </authorList>
    </citation>
    <scope>NUCLEOTIDE SEQUENCE [LARGE SCALE GENOMIC DNA]</scope>
    <source>
        <strain evidence="2">DU22</strain>
    </source>
</reference>
<dbReference type="EMBL" id="LCUJ01000007">
    <property type="protein sequence ID" value="OCL98206.1"/>
    <property type="molecule type" value="Genomic_DNA"/>
</dbReference>